<reference evidence="1" key="3">
    <citation type="journal article" date="2017" name="Nature">
        <title>Genome sequence of the progenitor of the wheat D genome Aegilops tauschii.</title>
        <authorList>
            <person name="Luo M.C."/>
            <person name="Gu Y.Q."/>
            <person name="Puiu D."/>
            <person name="Wang H."/>
            <person name="Twardziok S.O."/>
            <person name="Deal K.R."/>
            <person name="Huo N."/>
            <person name="Zhu T."/>
            <person name="Wang L."/>
            <person name="Wang Y."/>
            <person name="McGuire P.E."/>
            <person name="Liu S."/>
            <person name="Long H."/>
            <person name="Ramasamy R.K."/>
            <person name="Rodriguez J.C."/>
            <person name="Van S.L."/>
            <person name="Yuan L."/>
            <person name="Wang Z."/>
            <person name="Xia Z."/>
            <person name="Xiao L."/>
            <person name="Anderson O.D."/>
            <person name="Ouyang S."/>
            <person name="Liang Y."/>
            <person name="Zimin A.V."/>
            <person name="Pertea G."/>
            <person name="Qi P."/>
            <person name="Bennetzen J.L."/>
            <person name="Dai X."/>
            <person name="Dawson M.W."/>
            <person name="Muller H.G."/>
            <person name="Kugler K."/>
            <person name="Rivarola-Duarte L."/>
            <person name="Spannagl M."/>
            <person name="Mayer K.F.X."/>
            <person name="Lu F.H."/>
            <person name="Bevan M.W."/>
            <person name="Leroy P."/>
            <person name="Li P."/>
            <person name="You F.M."/>
            <person name="Sun Q."/>
            <person name="Liu Z."/>
            <person name="Lyons E."/>
            <person name="Wicker T."/>
            <person name="Salzberg S.L."/>
            <person name="Devos K.M."/>
            <person name="Dvorak J."/>
        </authorList>
    </citation>
    <scope>NUCLEOTIDE SEQUENCE [LARGE SCALE GENOMIC DNA]</scope>
    <source>
        <strain evidence="1">cv. AL8/78</strain>
    </source>
</reference>
<reference evidence="1" key="5">
    <citation type="journal article" date="2021" name="G3 (Bethesda)">
        <title>Aegilops tauschii genome assembly Aet v5.0 features greater sequence contiguity and improved annotation.</title>
        <authorList>
            <person name="Wang L."/>
            <person name="Zhu T."/>
            <person name="Rodriguez J.C."/>
            <person name="Deal K.R."/>
            <person name="Dubcovsky J."/>
            <person name="McGuire P.E."/>
            <person name="Lux T."/>
            <person name="Spannagl M."/>
            <person name="Mayer K.F.X."/>
            <person name="Baldrich P."/>
            <person name="Meyers B.C."/>
            <person name="Huo N."/>
            <person name="Gu Y.Q."/>
            <person name="Zhou H."/>
            <person name="Devos K.M."/>
            <person name="Bennetzen J.L."/>
            <person name="Unver T."/>
            <person name="Budak H."/>
            <person name="Gulick P.J."/>
            <person name="Galiba G."/>
            <person name="Kalapos B."/>
            <person name="Nelson D.R."/>
            <person name="Li P."/>
            <person name="You F.M."/>
            <person name="Luo M.C."/>
            <person name="Dvorak J."/>
        </authorList>
    </citation>
    <scope>NUCLEOTIDE SEQUENCE [LARGE SCALE GENOMIC DNA]</scope>
    <source>
        <strain evidence="1">cv. AL8/78</strain>
    </source>
</reference>
<reference evidence="2" key="2">
    <citation type="journal article" date="2017" name="Nat. Plants">
        <title>The Aegilops tauschii genome reveals multiple impacts of transposons.</title>
        <authorList>
            <person name="Zhao G."/>
            <person name="Zou C."/>
            <person name="Li K."/>
            <person name="Wang K."/>
            <person name="Li T."/>
            <person name="Gao L."/>
            <person name="Zhang X."/>
            <person name="Wang H."/>
            <person name="Yang Z."/>
            <person name="Liu X."/>
            <person name="Jiang W."/>
            <person name="Mao L."/>
            <person name="Kong X."/>
            <person name="Jiao Y."/>
            <person name="Jia J."/>
        </authorList>
    </citation>
    <scope>NUCLEOTIDE SEQUENCE [LARGE SCALE GENOMIC DNA]</scope>
    <source>
        <strain evidence="2">cv. AL8/78</strain>
    </source>
</reference>
<dbReference type="Proteomes" id="UP000015105">
    <property type="component" value="Chromosome 6D"/>
</dbReference>
<protein>
    <submittedName>
        <fullName evidence="1">Uncharacterized protein</fullName>
    </submittedName>
</protein>
<dbReference type="Gramene" id="AET6Gv20121800.3">
    <property type="protein sequence ID" value="AET6Gv20121800.3"/>
    <property type="gene ID" value="AET6Gv20121800"/>
</dbReference>
<dbReference type="AlphaFoldDB" id="A0A453MW91"/>
<accession>A0A453MW91</accession>
<reference evidence="1" key="4">
    <citation type="submission" date="2019-03" db="UniProtKB">
        <authorList>
            <consortium name="EnsemblPlants"/>
        </authorList>
    </citation>
    <scope>IDENTIFICATION</scope>
</reference>
<sequence length="46" mass="5310">ILYHLLMIIYCNCSPRASQRSSLRPLAFLWTTAARTGRLRVCSPSW</sequence>
<dbReference type="EnsemblPlants" id="AET6Gv20121800.3">
    <property type="protein sequence ID" value="AET6Gv20121800.3"/>
    <property type="gene ID" value="AET6Gv20121800"/>
</dbReference>
<keyword evidence="2" id="KW-1185">Reference proteome</keyword>
<organism evidence="1 2">
    <name type="scientific">Aegilops tauschii subsp. strangulata</name>
    <name type="common">Goatgrass</name>
    <dbReference type="NCBI Taxonomy" id="200361"/>
    <lineage>
        <taxon>Eukaryota</taxon>
        <taxon>Viridiplantae</taxon>
        <taxon>Streptophyta</taxon>
        <taxon>Embryophyta</taxon>
        <taxon>Tracheophyta</taxon>
        <taxon>Spermatophyta</taxon>
        <taxon>Magnoliopsida</taxon>
        <taxon>Liliopsida</taxon>
        <taxon>Poales</taxon>
        <taxon>Poaceae</taxon>
        <taxon>BOP clade</taxon>
        <taxon>Pooideae</taxon>
        <taxon>Triticodae</taxon>
        <taxon>Triticeae</taxon>
        <taxon>Triticinae</taxon>
        <taxon>Aegilops</taxon>
    </lineage>
</organism>
<name>A0A453MW91_AEGTS</name>
<proteinExistence type="predicted"/>
<evidence type="ECO:0000313" key="2">
    <source>
        <dbReference type="Proteomes" id="UP000015105"/>
    </source>
</evidence>
<evidence type="ECO:0000313" key="1">
    <source>
        <dbReference type="EnsemblPlants" id="AET6Gv20121800.3"/>
    </source>
</evidence>
<reference evidence="2" key="1">
    <citation type="journal article" date="2014" name="Science">
        <title>Ancient hybridizations among the ancestral genomes of bread wheat.</title>
        <authorList>
            <consortium name="International Wheat Genome Sequencing Consortium,"/>
            <person name="Marcussen T."/>
            <person name="Sandve S.R."/>
            <person name="Heier L."/>
            <person name="Spannagl M."/>
            <person name="Pfeifer M."/>
            <person name="Jakobsen K.S."/>
            <person name="Wulff B.B."/>
            <person name="Steuernagel B."/>
            <person name="Mayer K.F."/>
            <person name="Olsen O.A."/>
        </authorList>
    </citation>
    <scope>NUCLEOTIDE SEQUENCE [LARGE SCALE GENOMIC DNA]</scope>
    <source>
        <strain evidence="2">cv. AL8/78</strain>
    </source>
</reference>